<name>A0ABP1DNS5_9APHY</name>
<dbReference type="InterPro" id="IPR011333">
    <property type="entry name" value="SKP1/BTB/POZ_sf"/>
</dbReference>
<keyword evidence="3" id="KW-1185">Reference proteome</keyword>
<dbReference type="SUPFAM" id="SSF54695">
    <property type="entry name" value="POZ domain"/>
    <property type="match status" value="1"/>
</dbReference>
<dbReference type="PROSITE" id="PS50097">
    <property type="entry name" value="BTB"/>
    <property type="match status" value="1"/>
</dbReference>
<dbReference type="EMBL" id="OZ037948">
    <property type="protein sequence ID" value="CAL1709460.1"/>
    <property type="molecule type" value="Genomic_DNA"/>
</dbReference>
<sequence>MNEYTRHQEFYFHDGNVVIMAEKIAFRIHQGVLSRHSTIFQDMFSLPQPSTHDEGYQIDGLPVVHVSDTADEFAHVVAALYDGGLNLRKSSNYHQPLPFSVVSAYLRLGSKYHLDALREEAIDRLKLCFPTQLKDYDPNLFDATTPTQSLQLGWRPISISRSDFIEVIGLARSFDLRYLLPSAFHACVRMNASLVIDAVESSRISLADLKLIMVSKDFCHGIFLVYSNLLALKPTSENCADPVKCREAITRHERSAVFSSSTGSFGDCLEHIRDESHAVDGLCPACCSMRKQRLEQICTHLWKGLVSISGLDALH</sequence>
<protein>
    <recommendedName>
        <fullName evidence="1">BTB domain-containing protein</fullName>
    </recommendedName>
</protein>
<dbReference type="Gene3D" id="3.30.710.10">
    <property type="entry name" value="Potassium Channel Kv1.1, Chain A"/>
    <property type="match status" value="1"/>
</dbReference>
<feature type="domain" description="BTB" evidence="1">
    <location>
        <begin position="15"/>
        <end position="89"/>
    </location>
</feature>
<dbReference type="SMART" id="SM00225">
    <property type="entry name" value="BTB"/>
    <property type="match status" value="1"/>
</dbReference>
<evidence type="ECO:0000313" key="3">
    <source>
        <dbReference type="Proteomes" id="UP001497453"/>
    </source>
</evidence>
<organism evidence="2 3">
    <name type="scientific">Somion occarium</name>
    <dbReference type="NCBI Taxonomy" id="3059160"/>
    <lineage>
        <taxon>Eukaryota</taxon>
        <taxon>Fungi</taxon>
        <taxon>Dikarya</taxon>
        <taxon>Basidiomycota</taxon>
        <taxon>Agaricomycotina</taxon>
        <taxon>Agaricomycetes</taxon>
        <taxon>Polyporales</taxon>
        <taxon>Cerrenaceae</taxon>
        <taxon>Somion</taxon>
    </lineage>
</organism>
<dbReference type="InterPro" id="IPR000210">
    <property type="entry name" value="BTB/POZ_dom"/>
</dbReference>
<accession>A0ABP1DNS5</accession>
<gene>
    <name evidence="2" type="ORF">GFSPODELE1_LOCUS7361</name>
</gene>
<reference evidence="3" key="1">
    <citation type="submission" date="2024-04" db="EMBL/GenBank/DDBJ databases">
        <authorList>
            <person name="Shaw F."/>
            <person name="Minotto A."/>
        </authorList>
    </citation>
    <scope>NUCLEOTIDE SEQUENCE [LARGE SCALE GENOMIC DNA]</scope>
</reference>
<proteinExistence type="predicted"/>
<evidence type="ECO:0000313" key="2">
    <source>
        <dbReference type="EMBL" id="CAL1709460.1"/>
    </source>
</evidence>
<dbReference type="Proteomes" id="UP001497453">
    <property type="component" value="Chromosome 5"/>
</dbReference>
<evidence type="ECO:0000259" key="1">
    <source>
        <dbReference type="PROSITE" id="PS50097"/>
    </source>
</evidence>
<dbReference type="Pfam" id="PF00651">
    <property type="entry name" value="BTB"/>
    <property type="match status" value="1"/>
</dbReference>